<sequence>MVRITSSSFLFTLATPLLLVPLPQVHADLVTVFVPAPTDPALQIPSGDQAKVIGATSIGVASDGATIYAATQVFTALTLGTTTLAFSPSTIIGTFEEGASTYRETNQALTISVDGVPVVVTENIDCGPSNGNGDLLDCLVGEVVSMPNGAMEAATVERIASRLPIFTITGASAAATGAPGSGSSPGSAGAAPSGNGNGGGAPAPAATTGGSGSAAAPLASGKSGAVRGVIVGPFTAVLSLVVGVVSGMAGILVSENGTSTTLDKPTINYDELETLT</sequence>
<dbReference type="AlphaFoldDB" id="A0A9P5YU29"/>
<dbReference type="Proteomes" id="UP000807469">
    <property type="component" value="Unassembled WGS sequence"/>
</dbReference>
<evidence type="ECO:0000256" key="2">
    <source>
        <dbReference type="SAM" id="SignalP"/>
    </source>
</evidence>
<keyword evidence="4" id="KW-1185">Reference proteome</keyword>
<reference evidence="3" key="1">
    <citation type="submission" date="2020-11" db="EMBL/GenBank/DDBJ databases">
        <authorList>
            <consortium name="DOE Joint Genome Institute"/>
            <person name="Ahrendt S."/>
            <person name="Riley R."/>
            <person name="Andreopoulos W."/>
            <person name="Labutti K."/>
            <person name="Pangilinan J."/>
            <person name="Ruiz-Duenas F.J."/>
            <person name="Barrasa J.M."/>
            <person name="Sanchez-Garcia M."/>
            <person name="Camarero S."/>
            <person name="Miyauchi S."/>
            <person name="Serrano A."/>
            <person name="Linde D."/>
            <person name="Babiker R."/>
            <person name="Drula E."/>
            <person name="Ayuso-Fernandez I."/>
            <person name="Pacheco R."/>
            <person name="Padilla G."/>
            <person name="Ferreira P."/>
            <person name="Barriuso J."/>
            <person name="Kellner H."/>
            <person name="Castanera R."/>
            <person name="Alfaro M."/>
            <person name="Ramirez L."/>
            <person name="Pisabarro A.G."/>
            <person name="Kuo A."/>
            <person name="Tritt A."/>
            <person name="Lipzen A."/>
            <person name="He G."/>
            <person name="Yan M."/>
            <person name="Ng V."/>
            <person name="Cullen D."/>
            <person name="Martin F."/>
            <person name="Rosso M.-N."/>
            <person name="Henrissat B."/>
            <person name="Hibbett D."/>
            <person name="Martinez A.T."/>
            <person name="Grigoriev I.V."/>
        </authorList>
    </citation>
    <scope>NUCLEOTIDE SEQUENCE</scope>
    <source>
        <strain evidence="3">CIRM-BRFM 674</strain>
    </source>
</reference>
<evidence type="ECO:0000256" key="1">
    <source>
        <dbReference type="SAM" id="MobiDB-lite"/>
    </source>
</evidence>
<feature type="compositionally biased region" description="Low complexity" evidence="1">
    <location>
        <begin position="176"/>
        <end position="194"/>
    </location>
</feature>
<feature type="chain" id="PRO_5040316074" evidence="2">
    <location>
        <begin position="28"/>
        <end position="276"/>
    </location>
</feature>
<name>A0A9P5YU29_9AGAR</name>
<evidence type="ECO:0000313" key="3">
    <source>
        <dbReference type="EMBL" id="KAF9475787.1"/>
    </source>
</evidence>
<gene>
    <name evidence="3" type="ORF">BDN70DRAFT_897877</name>
</gene>
<comment type="caution">
    <text evidence="3">The sequence shown here is derived from an EMBL/GenBank/DDBJ whole genome shotgun (WGS) entry which is preliminary data.</text>
</comment>
<proteinExistence type="predicted"/>
<accession>A0A9P5YU29</accession>
<dbReference type="EMBL" id="MU155318">
    <property type="protein sequence ID" value="KAF9475787.1"/>
    <property type="molecule type" value="Genomic_DNA"/>
</dbReference>
<keyword evidence="2" id="KW-0732">Signal</keyword>
<feature type="signal peptide" evidence="2">
    <location>
        <begin position="1"/>
        <end position="27"/>
    </location>
</feature>
<protein>
    <submittedName>
        <fullName evidence="3">Uncharacterized protein</fullName>
    </submittedName>
</protein>
<feature type="region of interest" description="Disordered" evidence="1">
    <location>
        <begin position="176"/>
        <end position="217"/>
    </location>
</feature>
<evidence type="ECO:0000313" key="4">
    <source>
        <dbReference type="Proteomes" id="UP000807469"/>
    </source>
</evidence>
<organism evidence="3 4">
    <name type="scientific">Pholiota conissans</name>
    <dbReference type="NCBI Taxonomy" id="109636"/>
    <lineage>
        <taxon>Eukaryota</taxon>
        <taxon>Fungi</taxon>
        <taxon>Dikarya</taxon>
        <taxon>Basidiomycota</taxon>
        <taxon>Agaricomycotina</taxon>
        <taxon>Agaricomycetes</taxon>
        <taxon>Agaricomycetidae</taxon>
        <taxon>Agaricales</taxon>
        <taxon>Agaricineae</taxon>
        <taxon>Strophariaceae</taxon>
        <taxon>Pholiota</taxon>
    </lineage>
</organism>
<feature type="compositionally biased region" description="Low complexity" evidence="1">
    <location>
        <begin position="202"/>
        <end position="217"/>
    </location>
</feature>